<evidence type="ECO:0000256" key="1">
    <source>
        <dbReference type="SAM" id="MobiDB-lite"/>
    </source>
</evidence>
<evidence type="ECO:0000313" key="3">
    <source>
        <dbReference type="Proteomes" id="UP000054270"/>
    </source>
</evidence>
<feature type="compositionally biased region" description="Basic residues" evidence="1">
    <location>
        <begin position="8"/>
        <end position="28"/>
    </location>
</feature>
<protein>
    <submittedName>
        <fullName evidence="2">Uncharacterized protein</fullName>
    </submittedName>
</protein>
<dbReference type="Proteomes" id="UP000054270">
    <property type="component" value="Unassembled WGS sequence"/>
</dbReference>
<name>A0A0D2Q525_HYPSF</name>
<proteinExistence type="predicted"/>
<dbReference type="AlphaFoldDB" id="A0A0D2Q525"/>
<evidence type="ECO:0000313" key="2">
    <source>
        <dbReference type="EMBL" id="KJA26650.1"/>
    </source>
</evidence>
<reference evidence="3" key="1">
    <citation type="submission" date="2014-04" db="EMBL/GenBank/DDBJ databases">
        <title>Evolutionary Origins and Diversification of the Mycorrhizal Mutualists.</title>
        <authorList>
            <consortium name="DOE Joint Genome Institute"/>
            <consortium name="Mycorrhizal Genomics Consortium"/>
            <person name="Kohler A."/>
            <person name="Kuo A."/>
            <person name="Nagy L.G."/>
            <person name="Floudas D."/>
            <person name="Copeland A."/>
            <person name="Barry K.W."/>
            <person name="Cichocki N."/>
            <person name="Veneault-Fourrey C."/>
            <person name="LaButti K."/>
            <person name="Lindquist E.A."/>
            <person name="Lipzen A."/>
            <person name="Lundell T."/>
            <person name="Morin E."/>
            <person name="Murat C."/>
            <person name="Riley R."/>
            <person name="Ohm R."/>
            <person name="Sun H."/>
            <person name="Tunlid A."/>
            <person name="Henrissat B."/>
            <person name="Grigoriev I.V."/>
            <person name="Hibbett D.S."/>
            <person name="Martin F."/>
        </authorList>
    </citation>
    <scope>NUCLEOTIDE SEQUENCE [LARGE SCALE GENOMIC DNA]</scope>
    <source>
        <strain evidence="3">FD-334 SS-4</strain>
    </source>
</reference>
<sequence length="167" mass="18939">MSMDSHHAMYRRSRVAQQRPRRARRLPSRRLQAGVFRRADASCLRSERCAFLARNGYSDAPRSTDVCPTEMRGQGPGIPAVLSQAQHNGEVSISGLWTRSATDDALRPYTSRQRPPVCGFGEYSPVDSLRKYVRTYSRPLPRPTTPARAKHRPSSTPEPWRVQLPPR</sequence>
<feature type="region of interest" description="Disordered" evidence="1">
    <location>
        <begin position="134"/>
        <end position="167"/>
    </location>
</feature>
<gene>
    <name evidence="2" type="ORF">HYPSUDRAFT_213206</name>
</gene>
<dbReference type="EMBL" id="KN817527">
    <property type="protein sequence ID" value="KJA26650.1"/>
    <property type="molecule type" value="Genomic_DNA"/>
</dbReference>
<feature type="region of interest" description="Disordered" evidence="1">
    <location>
        <begin position="1"/>
        <end position="30"/>
    </location>
</feature>
<accession>A0A0D2Q525</accession>
<keyword evidence="3" id="KW-1185">Reference proteome</keyword>
<organism evidence="2 3">
    <name type="scientific">Hypholoma sublateritium (strain FD-334 SS-4)</name>
    <dbReference type="NCBI Taxonomy" id="945553"/>
    <lineage>
        <taxon>Eukaryota</taxon>
        <taxon>Fungi</taxon>
        <taxon>Dikarya</taxon>
        <taxon>Basidiomycota</taxon>
        <taxon>Agaricomycotina</taxon>
        <taxon>Agaricomycetes</taxon>
        <taxon>Agaricomycetidae</taxon>
        <taxon>Agaricales</taxon>
        <taxon>Agaricineae</taxon>
        <taxon>Strophariaceae</taxon>
        <taxon>Hypholoma</taxon>
    </lineage>
</organism>